<dbReference type="AlphaFoldDB" id="A0A286RGX1"/>
<keyword evidence="2" id="KW-1185">Reference proteome</keyword>
<name>A0A286RGX1_9BACT</name>
<reference evidence="1 2" key="1">
    <citation type="journal article" name="Front. Microbiol.">
        <title>Sugar Metabolism of the First Thermophilic Planctomycete Thermogutta terrifontis: Comparative Genomic and Transcriptomic Approaches.</title>
        <authorList>
            <person name="Elcheninov A.G."/>
            <person name="Menzel P."/>
            <person name="Gudbergsdottir S.R."/>
            <person name="Slesarev A.I."/>
            <person name="Kadnikov V.V."/>
            <person name="Krogh A."/>
            <person name="Bonch-Osmolovskaya E.A."/>
            <person name="Peng X."/>
            <person name="Kublanov I.V."/>
        </authorList>
    </citation>
    <scope>NUCLEOTIDE SEQUENCE [LARGE SCALE GENOMIC DNA]</scope>
    <source>
        <strain evidence="1 2">R1</strain>
    </source>
</reference>
<accession>A0A286RGX1</accession>
<dbReference type="KEGG" id="ttf:THTE_2606"/>
<evidence type="ECO:0000313" key="2">
    <source>
        <dbReference type="Proteomes" id="UP000215086"/>
    </source>
</evidence>
<evidence type="ECO:0000313" key="1">
    <source>
        <dbReference type="EMBL" id="ASV75208.1"/>
    </source>
</evidence>
<gene>
    <name evidence="1" type="ORF">THTE_2606</name>
</gene>
<proteinExistence type="predicted"/>
<organism evidence="1 2">
    <name type="scientific">Thermogutta terrifontis</name>
    <dbReference type="NCBI Taxonomy" id="1331910"/>
    <lineage>
        <taxon>Bacteria</taxon>
        <taxon>Pseudomonadati</taxon>
        <taxon>Planctomycetota</taxon>
        <taxon>Planctomycetia</taxon>
        <taxon>Pirellulales</taxon>
        <taxon>Thermoguttaceae</taxon>
        <taxon>Thermogutta</taxon>
    </lineage>
</organism>
<dbReference type="Proteomes" id="UP000215086">
    <property type="component" value="Chromosome"/>
</dbReference>
<dbReference type="EMBL" id="CP018477">
    <property type="protein sequence ID" value="ASV75208.1"/>
    <property type="molecule type" value="Genomic_DNA"/>
</dbReference>
<sequence>MPQAPAIWRVNHREGGIYRVELMARRRSVVLSLARKR</sequence>
<protein>
    <submittedName>
        <fullName evidence="1">Uncharacterized protein</fullName>
    </submittedName>
</protein>